<keyword evidence="1" id="KW-1133">Transmembrane helix</keyword>
<sequence length="96" mass="10809">MLDQQTGLRSLYLFSAGSSCLVYLGQCIAQLIGYAGINYSSPTLGTAVSTLFQLSLLYLQLYSGKLSIHWKKPSWRLRIRVIFLFWNVIITVVLSC</sequence>
<dbReference type="AlphaFoldDB" id="A0A2P6QTW5"/>
<feature type="transmembrane region" description="Helical" evidence="1">
    <location>
        <begin position="12"/>
        <end position="37"/>
    </location>
</feature>
<keyword evidence="1" id="KW-0472">Membrane</keyword>
<reference evidence="2 3" key="1">
    <citation type="journal article" date="2018" name="Nat. Genet.">
        <title>The Rosa genome provides new insights in the design of modern roses.</title>
        <authorList>
            <person name="Bendahmane M."/>
        </authorList>
    </citation>
    <scope>NUCLEOTIDE SEQUENCE [LARGE SCALE GENOMIC DNA]</scope>
    <source>
        <strain evidence="3">cv. Old Blush</strain>
    </source>
</reference>
<dbReference type="Gramene" id="PRQ37632">
    <property type="protein sequence ID" value="PRQ37632"/>
    <property type="gene ID" value="RchiOBHm_Chr4g0404791"/>
</dbReference>
<proteinExistence type="predicted"/>
<dbReference type="Proteomes" id="UP000238479">
    <property type="component" value="Chromosome 4"/>
</dbReference>
<keyword evidence="1" id="KW-0812">Transmembrane</keyword>
<dbReference type="EMBL" id="PDCK01000042">
    <property type="protein sequence ID" value="PRQ37632.1"/>
    <property type="molecule type" value="Genomic_DNA"/>
</dbReference>
<evidence type="ECO:0000256" key="1">
    <source>
        <dbReference type="SAM" id="Phobius"/>
    </source>
</evidence>
<comment type="caution">
    <text evidence="2">The sequence shown here is derived from an EMBL/GenBank/DDBJ whole genome shotgun (WGS) entry which is preliminary data.</text>
</comment>
<gene>
    <name evidence="2" type="ORF">RchiOBHm_Chr4g0404791</name>
</gene>
<feature type="transmembrane region" description="Helical" evidence="1">
    <location>
        <begin position="43"/>
        <end position="63"/>
    </location>
</feature>
<name>A0A2P6QTW5_ROSCH</name>
<protein>
    <submittedName>
        <fullName evidence="2">Uncharacterized protein</fullName>
    </submittedName>
</protein>
<evidence type="ECO:0000313" key="3">
    <source>
        <dbReference type="Proteomes" id="UP000238479"/>
    </source>
</evidence>
<accession>A0A2P6QTW5</accession>
<keyword evidence="3" id="KW-1185">Reference proteome</keyword>
<evidence type="ECO:0000313" key="2">
    <source>
        <dbReference type="EMBL" id="PRQ37632.1"/>
    </source>
</evidence>
<feature type="transmembrane region" description="Helical" evidence="1">
    <location>
        <begin position="75"/>
        <end position="94"/>
    </location>
</feature>
<organism evidence="2 3">
    <name type="scientific">Rosa chinensis</name>
    <name type="common">China rose</name>
    <dbReference type="NCBI Taxonomy" id="74649"/>
    <lineage>
        <taxon>Eukaryota</taxon>
        <taxon>Viridiplantae</taxon>
        <taxon>Streptophyta</taxon>
        <taxon>Embryophyta</taxon>
        <taxon>Tracheophyta</taxon>
        <taxon>Spermatophyta</taxon>
        <taxon>Magnoliopsida</taxon>
        <taxon>eudicotyledons</taxon>
        <taxon>Gunneridae</taxon>
        <taxon>Pentapetalae</taxon>
        <taxon>rosids</taxon>
        <taxon>fabids</taxon>
        <taxon>Rosales</taxon>
        <taxon>Rosaceae</taxon>
        <taxon>Rosoideae</taxon>
        <taxon>Rosoideae incertae sedis</taxon>
        <taxon>Rosa</taxon>
    </lineage>
</organism>